<evidence type="ECO:0000313" key="2">
    <source>
        <dbReference type="Proteomes" id="UP000070377"/>
    </source>
</evidence>
<protein>
    <submittedName>
        <fullName evidence="1">Uncharacterized protein</fullName>
    </submittedName>
</protein>
<dbReference type="InterPro" id="IPR029075">
    <property type="entry name" value="Imm48"/>
</dbReference>
<accession>A0A139N5G0</accession>
<organism evidence="1 2">
    <name type="scientific">Streptococcus cristatus</name>
    <dbReference type="NCBI Taxonomy" id="45634"/>
    <lineage>
        <taxon>Bacteria</taxon>
        <taxon>Bacillati</taxon>
        <taxon>Bacillota</taxon>
        <taxon>Bacilli</taxon>
        <taxon>Lactobacillales</taxon>
        <taxon>Streptococcaceae</taxon>
        <taxon>Streptococcus</taxon>
    </lineage>
</organism>
<dbReference type="PATRIC" id="fig|45634.12.peg.133"/>
<dbReference type="STRING" id="45634.SCRDD08_00128"/>
<dbReference type="EMBL" id="LQRD01000005">
    <property type="protein sequence ID" value="KXT71265.1"/>
    <property type="molecule type" value="Genomic_DNA"/>
</dbReference>
<name>A0A139N5G0_STRCR</name>
<evidence type="ECO:0000313" key="1">
    <source>
        <dbReference type="EMBL" id="KXT71265.1"/>
    </source>
</evidence>
<proteinExistence type="predicted"/>
<comment type="caution">
    <text evidence="1">The sequence shown here is derived from an EMBL/GenBank/DDBJ whole genome shotgun (WGS) entry which is preliminary data.</text>
</comment>
<dbReference type="AlphaFoldDB" id="A0A139N5G0"/>
<gene>
    <name evidence="1" type="ORF">SCRDD08_00128</name>
</gene>
<reference evidence="1 2" key="1">
    <citation type="submission" date="2016-01" db="EMBL/GenBank/DDBJ databases">
        <title>Highly variable Streptococcus oralis are common among viridans streptococci isolated from primates.</title>
        <authorList>
            <person name="Denapaite D."/>
            <person name="Rieger M."/>
            <person name="Koendgen S."/>
            <person name="Brueckner R."/>
            <person name="Ochigava I."/>
            <person name="Kappeler P."/>
            <person name="Maetz-Rensing K."/>
            <person name="Leendertz F."/>
            <person name="Hakenbeck R."/>
        </authorList>
    </citation>
    <scope>NUCLEOTIDE SEQUENCE [LARGE SCALE GENOMIC DNA]</scope>
    <source>
        <strain evidence="1 2">DD08</strain>
    </source>
</reference>
<dbReference type="Proteomes" id="UP000070377">
    <property type="component" value="Unassembled WGS sequence"/>
</dbReference>
<dbReference type="Pfam" id="PF15574">
    <property type="entry name" value="Imm48"/>
    <property type="match status" value="1"/>
</dbReference>
<sequence length="40" mass="4579">MKENTVSESLEMIDKLLEIVSVDLTDDLDKQIVSAYFWGC</sequence>